<accession>A0ABM1Z167</accession>
<protein>
    <submittedName>
        <fullName evidence="1">Uncharacterized protein</fullName>
    </submittedName>
</protein>
<evidence type="ECO:0000313" key="1">
    <source>
        <dbReference type="EnsemblMetazoa" id="AALFPA23_014030.P20358"/>
    </source>
</evidence>
<dbReference type="RefSeq" id="XP_029735848.2">
    <property type="nucleotide sequence ID" value="XM_029879988.2"/>
</dbReference>
<name>A0ABM1Z167_AEDAL</name>
<evidence type="ECO:0000313" key="2">
    <source>
        <dbReference type="Proteomes" id="UP000069940"/>
    </source>
</evidence>
<reference evidence="1" key="2">
    <citation type="submission" date="2025-05" db="UniProtKB">
        <authorList>
            <consortium name="EnsemblMetazoa"/>
        </authorList>
    </citation>
    <scope>IDENTIFICATION</scope>
    <source>
        <strain evidence="1">Foshan</strain>
    </source>
</reference>
<dbReference type="EnsemblMetazoa" id="AALFPA23_014030.R20358">
    <property type="protein sequence ID" value="AALFPA23_014030.P20358"/>
    <property type="gene ID" value="AALFPA23_014030"/>
</dbReference>
<proteinExistence type="predicted"/>
<keyword evidence="2" id="KW-1185">Reference proteome</keyword>
<organism evidence="1 2">
    <name type="scientific">Aedes albopictus</name>
    <name type="common">Asian tiger mosquito</name>
    <name type="synonym">Stegomyia albopicta</name>
    <dbReference type="NCBI Taxonomy" id="7160"/>
    <lineage>
        <taxon>Eukaryota</taxon>
        <taxon>Metazoa</taxon>
        <taxon>Ecdysozoa</taxon>
        <taxon>Arthropoda</taxon>
        <taxon>Hexapoda</taxon>
        <taxon>Insecta</taxon>
        <taxon>Pterygota</taxon>
        <taxon>Neoptera</taxon>
        <taxon>Endopterygota</taxon>
        <taxon>Diptera</taxon>
        <taxon>Nematocera</taxon>
        <taxon>Culicoidea</taxon>
        <taxon>Culicidae</taxon>
        <taxon>Culicinae</taxon>
        <taxon>Aedini</taxon>
        <taxon>Aedes</taxon>
        <taxon>Stegomyia</taxon>
    </lineage>
</organism>
<dbReference type="GeneID" id="115270393"/>
<dbReference type="Proteomes" id="UP000069940">
    <property type="component" value="Unassembled WGS sequence"/>
</dbReference>
<reference evidence="2" key="1">
    <citation type="journal article" date="2015" name="Proc. Natl. Acad. Sci. U.S.A.">
        <title>Genome sequence of the Asian Tiger mosquito, Aedes albopictus, reveals insights into its biology, genetics, and evolution.</title>
        <authorList>
            <person name="Chen X.G."/>
            <person name="Jiang X."/>
            <person name="Gu J."/>
            <person name="Xu M."/>
            <person name="Wu Y."/>
            <person name="Deng Y."/>
            <person name="Zhang C."/>
            <person name="Bonizzoni M."/>
            <person name="Dermauw W."/>
            <person name="Vontas J."/>
            <person name="Armbruster P."/>
            <person name="Huang X."/>
            <person name="Yang Y."/>
            <person name="Zhang H."/>
            <person name="He W."/>
            <person name="Peng H."/>
            <person name="Liu Y."/>
            <person name="Wu K."/>
            <person name="Chen J."/>
            <person name="Lirakis M."/>
            <person name="Topalis P."/>
            <person name="Van Leeuwen T."/>
            <person name="Hall A.B."/>
            <person name="Jiang X."/>
            <person name="Thorpe C."/>
            <person name="Mueller R.L."/>
            <person name="Sun C."/>
            <person name="Waterhouse R.M."/>
            <person name="Yan G."/>
            <person name="Tu Z.J."/>
            <person name="Fang X."/>
            <person name="James A.A."/>
        </authorList>
    </citation>
    <scope>NUCLEOTIDE SEQUENCE [LARGE SCALE GENOMIC DNA]</scope>
    <source>
        <strain evidence="2">Foshan</strain>
    </source>
</reference>
<sequence>MEAIPFEKQTSPVSQPADEIENVYCQPDGLLAEGYIVKIQQPDADRIIKAVSDKIETVAEKVVENVTATVLNTVGAMLAKTTATLEMRIDAAIRQRSGDQYSEASSSFQFTPVSTTDEIDALEEKLKNEVYAKQLVSMIFESTLSLKHYSRCYPLCVRQTFCFFYTMLKWALGSRVLCRPHKG</sequence>